<evidence type="ECO:0000259" key="9">
    <source>
        <dbReference type="Pfam" id="PF00462"/>
    </source>
</evidence>
<dbReference type="EMBL" id="CP066681">
    <property type="protein sequence ID" value="QQG37472.1"/>
    <property type="molecule type" value="Genomic_DNA"/>
</dbReference>
<reference evidence="10 11" key="1">
    <citation type="submission" date="2020-07" db="EMBL/GenBank/DDBJ databases">
        <title>Huge and variable diversity of episymbiotic CPR bacteria and DPANN archaea in groundwater ecosystems.</title>
        <authorList>
            <person name="He C.Y."/>
            <person name="Keren R."/>
            <person name="Whittaker M."/>
            <person name="Farag I.F."/>
            <person name="Doudna J."/>
            <person name="Cate J.H.D."/>
            <person name="Banfield J.F."/>
        </authorList>
    </citation>
    <scope>NUCLEOTIDE SEQUENCE [LARGE SCALE GENOMIC DNA]</scope>
    <source>
        <strain evidence="10">NC_groundwater_70_Ag_B-0.1um_54_66</strain>
    </source>
</reference>
<name>A0A7T5R4N2_9BACT</name>
<evidence type="ECO:0000256" key="2">
    <source>
        <dbReference type="ARBA" id="ARBA00022714"/>
    </source>
</evidence>
<accession>A0A7T5R4N2</accession>
<gene>
    <name evidence="10" type="primary">grxD</name>
    <name evidence="10" type="ORF">HYS17_11180</name>
</gene>
<evidence type="ECO:0000256" key="1">
    <source>
        <dbReference type="ARBA" id="ARBA00009630"/>
    </source>
</evidence>
<dbReference type="Pfam" id="PF00462">
    <property type="entry name" value="Glutaredoxin"/>
    <property type="match status" value="1"/>
</dbReference>
<dbReference type="NCBIfam" id="TIGR00365">
    <property type="entry name" value="Grx4 family monothiol glutaredoxin"/>
    <property type="match status" value="1"/>
</dbReference>
<dbReference type="FunFam" id="3.40.30.10:FF:000005">
    <property type="entry name" value="Glutaredoxin 5"/>
    <property type="match status" value="1"/>
</dbReference>
<keyword evidence="3 8" id="KW-0479">Metal-binding</keyword>
<dbReference type="GO" id="GO:0015036">
    <property type="term" value="F:disulfide oxidoreductase activity"/>
    <property type="evidence" value="ECO:0007669"/>
    <property type="project" value="InterPro"/>
</dbReference>
<feature type="binding site" evidence="8">
    <location>
        <position position="35"/>
    </location>
    <ligand>
        <name>[2Fe-2S] cluster</name>
        <dbReference type="ChEBI" id="CHEBI:190135"/>
        <note>ligand shared between dimeric partners</note>
    </ligand>
</feature>
<dbReference type="Gene3D" id="3.40.30.10">
    <property type="entry name" value="Glutaredoxin"/>
    <property type="match status" value="1"/>
</dbReference>
<dbReference type="PANTHER" id="PTHR10293:SF72">
    <property type="entry name" value="MONOTHIOL GLUTAREDOXIN-S14, CHLOROPLASTIC"/>
    <property type="match status" value="1"/>
</dbReference>
<comment type="similarity">
    <text evidence="1 7">Belongs to the glutaredoxin family. Monothiol subfamily.</text>
</comment>
<keyword evidence="5 8" id="KW-0411">Iron-sulfur</keyword>
<dbReference type="InterPro" id="IPR002109">
    <property type="entry name" value="Glutaredoxin"/>
</dbReference>
<evidence type="ECO:0000256" key="4">
    <source>
        <dbReference type="ARBA" id="ARBA00023004"/>
    </source>
</evidence>
<sequence length="116" mass="12917">MQQTVPNTVFERIRGDIGQNDVVLYMKGTAVFPQCGFSAAVVQVLSQLGVKFKDINVLEDNEIRQGIKEFTNWPTIPQLYIKGEFVGGCDIVREMYATGELQQLLESKGVSFNQAA</sequence>
<evidence type="ECO:0000256" key="7">
    <source>
        <dbReference type="PIRNR" id="PIRNR005894"/>
    </source>
</evidence>
<keyword evidence="6" id="KW-0676">Redox-active center</keyword>
<keyword evidence="4 8" id="KW-0408">Iron</keyword>
<dbReference type="SUPFAM" id="SSF52833">
    <property type="entry name" value="Thioredoxin-like"/>
    <property type="match status" value="1"/>
</dbReference>
<protein>
    <recommendedName>
        <fullName evidence="7">Glutaredoxin</fullName>
    </recommendedName>
</protein>
<dbReference type="AlphaFoldDB" id="A0A7T5R4N2"/>
<dbReference type="CDD" id="cd03028">
    <property type="entry name" value="GRX_PICOT_like"/>
    <property type="match status" value="1"/>
</dbReference>
<evidence type="ECO:0000256" key="6">
    <source>
        <dbReference type="ARBA" id="ARBA00023284"/>
    </source>
</evidence>
<evidence type="ECO:0000313" key="10">
    <source>
        <dbReference type="EMBL" id="QQG37472.1"/>
    </source>
</evidence>
<keyword evidence="2 8" id="KW-0001">2Fe-2S</keyword>
<dbReference type="GO" id="GO:0046872">
    <property type="term" value="F:metal ion binding"/>
    <property type="evidence" value="ECO:0007669"/>
    <property type="project" value="UniProtKB-KW"/>
</dbReference>
<evidence type="ECO:0000256" key="8">
    <source>
        <dbReference type="PIRSR" id="PIRSR005894-2"/>
    </source>
</evidence>
<dbReference type="PROSITE" id="PS51354">
    <property type="entry name" value="GLUTAREDOXIN_2"/>
    <property type="match status" value="1"/>
</dbReference>
<dbReference type="PIRSF" id="PIRSF005894">
    <property type="entry name" value="Monothiol_GRX"/>
    <property type="match status" value="1"/>
</dbReference>
<dbReference type="InterPro" id="IPR033658">
    <property type="entry name" value="GRX_PICOT-like"/>
</dbReference>
<dbReference type="PANTHER" id="PTHR10293">
    <property type="entry name" value="GLUTAREDOXIN FAMILY MEMBER"/>
    <property type="match status" value="1"/>
</dbReference>
<proteinExistence type="inferred from homology"/>
<evidence type="ECO:0000313" key="11">
    <source>
        <dbReference type="Proteomes" id="UP000595362"/>
    </source>
</evidence>
<dbReference type="InterPro" id="IPR014434">
    <property type="entry name" value="Monothiol_GRX"/>
</dbReference>
<organism evidence="10 11">
    <name type="scientific">Micavibrio aeruginosavorus</name>
    <dbReference type="NCBI Taxonomy" id="349221"/>
    <lineage>
        <taxon>Bacteria</taxon>
        <taxon>Pseudomonadati</taxon>
        <taxon>Bdellovibrionota</taxon>
        <taxon>Bdellovibrionia</taxon>
        <taxon>Bdellovibrionales</taxon>
        <taxon>Pseudobdellovibrionaceae</taxon>
        <taxon>Micavibrio</taxon>
    </lineage>
</organism>
<evidence type="ECO:0000256" key="5">
    <source>
        <dbReference type="ARBA" id="ARBA00023014"/>
    </source>
</evidence>
<dbReference type="GO" id="GO:0051537">
    <property type="term" value="F:2 iron, 2 sulfur cluster binding"/>
    <property type="evidence" value="ECO:0007669"/>
    <property type="project" value="UniProtKB-KW"/>
</dbReference>
<feature type="domain" description="Glutaredoxin" evidence="9">
    <location>
        <begin position="22"/>
        <end position="86"/>
    </location>
</feature>
<dbReference type="InterPro" id="IPR004480">
    <property type="entry name" value="Monothiol_GRX-rel"/>
</dbReference>
<dbReference type="Proteomes" id="UP000595362">
    <property type="component" value="Chromosome"/>
</dbReference>
<evidence type="ECO:0000256" key="3">
    <source>
        <dbReference type="ARBA" id="ARBA00022723"/>
    </source>
</evidence>
<dbReference type="InterPro" id="IPR036249">
    <property type="entry name" value="Thioredoxin-like_sf"/>
</dbReference>